<name>A0A9Q0RSG5_BLOTA</name>
<comment type="caution">
    <text evidence="1">The sequence shown here is derived from an EMBL/GenBank/DDBJ whole genome shotgun (WGS) entry which is preliminary data.</text>
</comment>
<sequence>MLKPNSGESSSLYFAYCIPQFVRKSFVNTKPILGLAATDRRITAGSSQSMEMAQLNETIKKLRENGCKTKINNIYKTKKGAIIKVPNEENINTLMNQLKNNGSLSKISKIYTPTPLDPTIVLKSVNKSTDLSNLNSVLCDMNQELADCKYKIKILFPMKSNTSSHDVVLRVAPSAYEIIKRMKHIYTISQVVEVRDKVLVRQCQTCFQFDHNTKMCTNQKINIIGPDNIVKCVNCNGHNKFKENSNHYPNNRECPLYLNQINRTIQRTCYNSLDHDIISSSSRSSESD</sequence>
<protein>
    <submittedName>
        <fullName evidence="1">Uncharacterized protein</fullName>
    </submittedName>
</protein>
<gene>
    <name evidence="1" type="ORF">RDWZM_002761</name>
</gene>
<evidence type="ECO:0000313" key="2">
    <source>
        <dbReference type="Proteomes" id="UP001142055"/>
    </source>
</evidence>
<evidence type="ECO:0000313" key="1">
    <source>
        <dbReference type="EMBL" id="KAJ6224216.1"/>
    </source>
</evidence>
<accession>A0A9Q0RSG5</accession>
<proteinExistence type="predicted"/>
<dbReference type="EMBL" id="JAPWDV010000001">
    <property type="protein sequence ID" value="KAJ6224216.1"/>
    <property type="molecule type" value="Genomic_DNA"/>
</dbReference>
<dbReference type="AlphaFoldDB" id="A0A9Q0RSG5"/>
<organism evidence="1 2">
    <name type="scientific">Blomia tropicalis</name>
    <name type="common">Mite</name>
    <dbReference type="NCBI Taxonomy" id="40697"/>
    <lineage>
        <taxon>Eukaryota</taxon>
        <taxon>Metazoa</taxon>
        <taxon>Ecdysozoa</taxon>
        <taxon>Arthropoda</taxon>
        <taxon>Chelicerata</taxon>
        <taxon>Arachnida</taxon>
        <taxon>Acari</taxon>
        <taxon>Acariformes</taxon>
        <taxon>Sarcoptiformes</taxon>
        <taxon>Astigmata</taxon>
        <taxon>Glycyphagoidea</taxon>
        <taxon>Echimyopodidae</taxon>
        <taxon>Blomia</taxon>
    </lineage>
</organism>
<keyword evidence="2" id="KW-1185">Reference proteome</keyword>
<reference evidence="1" key="1">
    <citation type="submission" date="2022-12" db="EMBL/GenBank/DDBJ databases">
        <title>Genome assemblies of Blomia tropicalis.</title>
        <authorList>
            <person name="Cui Y."/>
        </authorList>
    </citation>
    <scope>NUCLEOTIDE SEQUENCE</scope>
    <source>
        <tissue evidence="1">Adult mites</tissue>
    </source>
</reference>
<dbReference type="Proteomes" id="UP001142055">
    <property type="component" value="Chromosome 1"/>
</dbReference>